<proteinExistence type="predicted"/>
<feature type="non-terminal residue" evidence="1">
    <location>
        <position position="1"/>
    </location>
</feature>
<evidence type="ECO:0000313" key="1">
    <source>
        <dbReference type="EMBL" id="GAV57988.1"/>
    </source>
</evidence>
<dbReference type="InParanoid" id="A0A1Q3AQH4"/>
<dbReference type="EMBL" id="BDDD01000049">
    <property type="protein sequence ID" value="GAV57988.1"/>
    <property type="molecule type" value="Genomic_DNA"/>
</dbReference>
<dbReference type="AlphaFoldDB" id="A0A1Q3AQH4"/>
<protein>
    <submittedName>
        <fullName evidence="1">Uncharacterized protein</fullName>
    </submittedName>
</protein>
<dbReference type="Proteomes" id="UP000187406">
    <property type="component" value="Unassembled WGS sequence"/>
</dbReference>
<dbReference type="PANTHER" id="PTHR31973:SF187">
    <property type="entry name" value="MUTATOR TRANSPOSASE MUDRA PROTEIN"/>
    <property type="match status" value="1"/>
</dbReference>
<keyword evidence="2" id="KW-1185">Reference proteome</keyword>
<dbReference type="PANTHER" id="PTHR31973">
    <property type="entry name" value="POLYPROTEIN, PUTATIVE-RELATED"/>
    <property type="match status" value="1"/>
</dbReference>
<name>A0A1Q3AQH4_CEPFO</name>
<evidence type="ECO:0000313" key="2">
    <source>
        <dbReference type="Proteomes" id="UP000187406"/>
    </source>
</evidence>
<accession>A0A1Q3AQH4</accession>
<gene>
    <name evidence="1" type="ORF">CFOL_v3_01524</name>
</gene>
<reference evidence="2" key="1">
    <citation type="submission" date="2016-04" db="EMBL/GenBank/DDBJ databases">
        <title>Cephalotus genome sequencing.</title>
        <authorList>
            <person name="Fukushima K."/>
            <person name="Hasebe M."/>
            <person name="Fang X."/>
        </authorList>
    </citation>
    <scope>NUCLEOTIDE SEQUENCE [LARGE SCALE GENOMIC DNA]</scope>
    <source>
        <strain evidence="2">cv. St1</strain>
    </source>
</reference>
<dbReference type="OrthoDB" id="1888602at2759"/>
<sequence length="97" mass="10800">HPKQLHRTKTKARDKNEGAFAEAYSKLYKYVGIVRYTNHGSTVKGFSFAMGNKRGFAQGCRPFLGLDGCHLKSPFGRVLLCATAIDGNHGLFLWLLL</sequence>
<comment type="caution">
    <text evidence="1">The sequence shown here is derived from an EMBL/GenBank/DDBJ whole genome shotgun (WGS) entry which is preliminary data.</text>
</comment>
<organism evidence="1 2">
    <name type="scientific">Cephalotus follicularis</name>
    <name type="common">Albany pitcher plant</name>
    <dbReference type="NCBI Taxonomy" id="3775"/>
    <lineage>
        <taxon>Eukaryota</taxon>
        <taxon>Viridiplantae</taxon>
        <taxon>Streptophyta</taxon>
        <taxon>Embryophyta</taxon>
        <taxon>Tracheophyta</taxon>
        <taxon>Spermatophyta</taxon>
        <taxon>Magnoliopsida</taxon>
        <taxon>eudicotyledons</taxon>
        <taxon>Gunneridae</taxon>
        <taxon>Pentapetalae</taxon>
        <taxon>rosids</taxon>
        <taxon>fabids</taxon>
        <taxon>Oxalidales</taxon>
        <taxon>Cephalotaceae</taxon>
        <taxon>Cephalotus</taxon>
    </lineage>
</organism>